<evidence type="ECO:0000313" key="2">
    <source>
        <dbReference type="EMBL" id="GHD81506.1"/>
    </source>
</evidence>
<dbReference type="EMBL" id="BMYP01000051">
    <property type="protein sequence ID" value="GHD81506.1"/>
    <property type="molecule type" value="Genomic_DNA"/>
</dbReference>
<proteinExistence type="predicted"/>
<dbReference type="RefSeq" id="WP_189354653.1">
    <property type="nucleotide sequence ID" value="NZ_BMYP01000051.1"/>
</dbReference>
<dbReference type="NCBIfam" id="TIGR01764">
    <property type="entry name" value="excise"/>
    <property type="match status" value="1"/>
</dbReference>
<dbReference type="Pfam" id="PF12728">
    <property type="entry name" value="HTH_17"/>
    <property type="match status" value="1"/>
</dbReference>
<comment type="caution">
    <text evidence="2">The sequence shown here is derived from an EMBL/GenBank/DDBJ whole genome shotgun (WGS) entry which is preliminary data.</text>
</comment>
<feature type="domain" description="Helix-turn-helix" evidence="1">
    <location>
        <begin position="13"/>
        <end position="60"/>
    </location>
</feature>
<reference evidence="3" key="1">
    <citation type="journal article" date="2019" name="Int. J. Syst. Evol. Microbiol.">
        <title>The Global Catalogue of Microorganisms (GCM) 10K type strain sequencing project: providing services to taxonomists for standard genome sequencing and annotation.</title>
        <authorList>
            <consortium name="The Broad Institute Genomics Platform"/>
            <consortium name="The Broad Institute Genome Sequencing Center for Infectious Disease"/>
            <person name="Wu L."/>
            <person name="Ma J."/>
        </authorList>
    </citation>
    <scope>NUCLEOTIDE SEQUENCE [LARGE SCALE GENOMIC DNA]</scope>
    <source>
        <strain evidence="3">KCTC 23713</strain>
    </source>
</reference>
<evidence type="ECO:0000259" key="1">
    <source>
        <dbReference type="Pfam" id="PF12728"/>
    </source>
</evidence>
<dbReference type="InterPro" id="IPR009061">
    <property type="entry name" value="DNA-bd_dom_put_sf"/>
</dbReference>
<dbReference type="SUPFAM" id="SSF46955">
    <property type="entry name" value="Putative DNA-binding domain"/>
    <property type="match status" value="1"/>
</dbReference>
<evidence type="ECO:0000313" key="3">
    <source>
        <dbReference type="Proteomes" id="UP000662678"/>
    </source>
</evidence>
<organism evidence="2 3">
    <name type="scientific">Vogesella fluminis</name>
    <dbReference type="NCBI Taxonomy" id="1069161"/>
    <lineage>
        <taxon>Bacteria</taxon>
        <taxon>Pseudomonadati</taxon>
        <taxon>Pseudomonadota</taxon>
        <taxon>Betaproteobacteria</taxon>
        <taxon>Neisseriales</taxon>
        <taxon>Chromobacteriaceae</taxon>
        <taxon>Vogesella</taxon>
    </lineage>
</organism>
<dbReference type="InterPro" id="IPR041657">
    <property type="entry name" value="HTH_17"/>
</dbReference>
<accession>A0ABQ3HE49</accession>
<name>A0ABQ3HE49_9NEIS</name>
<dbReference type="Proteomes" id="UP000662678">
    <property type="component" value="Unassembled WGS sequence"/>
</dbReference>
<protein>
    <recommendedName>
        <fullName evidence="1">Helix-turn-helix domain-containing protein</fullName>
    </recommendedName>
</protein>
<dbReference type="InterPro" id="IPR010093">
    <property type="entry name" value="SinI_DNA-bd"/>
</dbReference>
<gene>
    <name evidence="2" type="ORF">GCM10011419_27610</name>
</gene>
<sequence>MSDVIKLPKLKTRQEAAAYLGVSVFTLNAWASTGRIKLPFYKVGRRTMYKESDLLAFLEGACPNFCVNGVSNHI</sequence>
<keyword evidence="3" id="KW-1185">Reference proteome</keyword>